<gene>
    <name evidence="1" type="ORF">EVB52_034</name>
</gene>
<sequence length="62" mass="7189">MPKGVPKNFKSDVLMRRIKKLEDAVVELSWAGSKPPEDRPELEKAYRKARLALIEYVIEHVL</sequence>
<accession>A0A7S5R4F4</accession>
<keyword evidence="2" id="KW-1185">Reference proteome</keyword>
<dbReference type="Proteomes" id="UP000656987">
    <property type="component" value="Segment"/>
</dbReference>
<dbReference type="EMBL" id="MN988483">
    <property type="protein sequence ID" value="QIG67735.1"/>
    <property type="molecule type" value="Genomic_DNA"/>
</dbReference>
<proteinExistence type="predicted"/>
<organism evidence="1 2">
    <name type="scientific">Rhizobium phage RHph_Y38</name>
    <dbReference type="NCBI Taxonomy" id="2509781"/>
    <lineage>
        <taxon>Viruses</taxon>
        <taxon>Duplodnaviria</taxon>
        <taxon>Heunggongvirae</taxon>
        <taxon>Uroviricota</taxon>
        <taxon>Caudoviricetes</taxon>
        <taxon>Schitoviridae</taxon>
        <taxon>Demetervirinae</taxon>
        <taxon>Acanvirus</taxon>
        <taxon>Acanvirus Y38</taxon>
    </lineage>
</organism>
<name>A0A7S5R4F4_9CAUD</name>
<protein>
    <submittedName>
        <fullName evidence="1">Uncharacterized protein</fullName>
    </submittedName>
</protein>
<reference evidence="1" key="1">
    <citation type="submission" date="2020-01" db="EMBL/GenBank/DDBJ databases">
        <title>Patterns of diversity and host range of bacteriophage communities associated with bean-nodulatin bacteria.</title>
        <authorList>
            <person name="Vann Cauwenberghe J."/>
            <person name="Santamaria R.I."/>
            <person name="Bustos P."/>
            <person name="Juarez S."/>
            <person name="Gonzalez V."/>
        </authorList>
    </citation>
    <scope>NUCLEOTIDE SEQUENCE</scope>
</reference>
<evidence type="ECO:0000313" key="1">
    <source>
        <dbReference type="EMBL" id="QIG67735.1"/>
    </source>
</evidence>
<evidence type="ECO:0000313" key="2">
    <source>
        <dbReference type="Proteomes" id="UP000656987"/>
    </source>
</evidence>